<organism evidence="2">
    <name type="scientific">hydrothermal vent metagenome</name>
    <dbReference type="NCBI Taxonomy" id="652676"/>
    <lineage>
        <taxon>unclassified sequences</taxon>
        <taxon>metagenomes</taxon>
        <taxon>ecological metagenomes</taxon>
    </lineage>
</organism>
<protein>
    <submittedName>
        <fullName evidence="2">Rhodanese domain protein UPF0176, cyanobacterial/alphaproteobacterial subgroup</fullName>
    </submittedName>
</protein>
<accession>A0A3B0SF68</accession>
<dbReference type="PROSITE" id="PS50206">
    <property type="entry name" value="RHODANESE_3"/>
    <property type="match status" value="1"/>
</dbReference>
<dbReference type="PANTHER" id="PTHR43268">
    <property type="entry name" value="THIOSULFATE SULFURTRANSFERASE/RHODANESE-LIKE DOMAIN-CONTAINING PROTEIN 2"/>
    <property type="match status" value="1"/>
</dbReference>
<dbReference type="CDD" id="cd01518">
    <property type="entry name" value="RHOD_YceA"/>
    <property type="match status" value="1"/>
</dbReference>
<gene>
    <name evidence="2" type="ORF">MNBD_ALPHA05-174</name>
</gene>
<dbReference type="InterPro" id="IPR020936">
    <property type="entry name" value="TrhO"/>
</dbReference>
<dbReference type="Pfam" id="PF00581">
    <property type="entry name" value="Rhodanese"/>
    <property type="match status" value="1"/>
</dbReference>
<proteinExistence type="inferred from homology"/>
<dbReference type="InterPro" id="IPR036873">
    <property type="entry name" value="Rhodanese-like_dom_sf"/>
</dbReference>
<dbReference type="InterPro" id="IPR001763">
    <property type="entry name" value="Rhodanese-like_dom"/>
</dbReference>
<dbReference type="Gene3D" id="3.30.70.100">
    <property type="match status" value="1"/>
</dbReference>
<evidence type="ECO:0000313" key="2">
    <source>
        <dbReference type="EMBL" id="VAV99596.1"/>
    </source>
</evidence>
<dbReference type="NCBIfam" id="NF001136">
    <property type="entry name" value="PRK00142.1-4"/>
    <property type="match status" value="1"/>
</dbReference>
<dbReference type="EMBL" id="UOEH01000280">
    <property type="protein sequence ID" value="VAV99596.1"/>
    <property type="molecule type" value="Genomic_DNA"/>
</dbReference>
<sequence>MRADSMPNVVSFYQFVDIADPVALRDRLQSRCEQLDLLGTILVAGEGVNGTLAGAGDHVQEIFDGLCTQLALQAPIDARWTEAENAPFRRMRVRLKKEIVTLGRPDILPQQCTGKHVSPEEWNALIDNPETLIIDTRNRYEIEVGTFPNAVDPGNTSFREFPQFARELAMSDKKRPLAMFCTGGIRCEKATALMLELGFTEVNQLQGGIINYLHKIDAEENRWQGECFVFDTRVAINRDLAEGGYVQCHACRRPLSGEDLESPDYREGVSCPKCIDELGTERALGLEERRRQVRLARARGGEHIGPQASGNGAP</sequence>
<dbReference type="SUPFAM" id="SSF52821">
    <property type="entry name" value="Rhodanese/Cell cycle control phosphatase"/>
    <property type="match status" value="1"/>
</dbReference>
<dbReference type="SMART" id="SM00450">
    <property type="entry name" value="RHOD"/>
    <property type="match status" value="1"/>
</dbReference>
<dbReference type="Gene3D" id="3.40.250.10">
    <property type="entry name" value="Rhodanese-like domain"/>
    <property type="match status" value="1"/>
</dbReference>
<evidence type="ECO:0000259" key="1">
    <source>
        <dbReference type="PROSITE" id="PS50206"/>
    </source>
</evidence>
<dbReference type="AlphaFoldDB" id="A0A3B0SF68"/>
<name>A0A3B0SF68_9ZZZZ</name>
<dbReference type="Pfam" id="PF17773">
    <property type="entry name" value="UPF0176_N"/>
    <property type="match status" value="1"/>
</dbReference>
<dbReference type="PANTHER" id="PTHR43268:SF3">
    <property type="entry name" value="RHODANESE-LIKE DOMAIN-CONTAINING PROTEIN 7-RELATED"/>
    <property type="match status" value="1"/>
</dbReference>
<feature type="domain" description="Rhodanese" evidence="1">
    <location>
        <begin position="127"/>
        <end position="221"/>
    </location>
</feature>
<reference evidence="2" key="1">
    <citation type="submission" date="2018-06" db="EMBL/GenBank/DDBJ databases">
        <authorList>
            <person name="Zhirakovskaya E."/>
        </authorList>
    </citation>
    <scope>NUCLEOTIDE SEQUENCE</scope>
</reference>
<dbReference type="InterPro" id="IPR040503">
    <property type="entry name" value="TRHO_N"/>
</dbReference>
<dbReference type="HAMAP" id="MF_00469">
    <property type="entry name" value="TrhO"/>
    <property type="match status" value="1"/>
</dbReference>